<dbReference type="EMBL" id="BMLP01000008">
    <property type="protein sequence ID" value="GGO37184.1"/>
    <property type="molecule type" value="Genomic_DNA"/>
</dbReference>
<dbReference type="OrthoDB" id="9803916at2"/>
<protein>
    <submittedName>
        <fullName evidence="3">Hydrolase</fullName>
    </submittedName>
</protein>
<dbReference type="InterPro" id="IPR036866">
    <property type="entry name" value="RibonucZ/Hydroxyglut_hydro"/>
</dbReference>
<dbReference type="Pfam" id="PF23023">
    <property type="entry name" value="Anti-Pycsar_Apyc1"/>
    <property type="match status" value="1"/>
</dbReference>
<name>A0A918DEZ1_9RHOB</name>
<dbReference type="InterPro" id="IPR001279">
    <property type="entry name" value="Metallo-B-lactamas"/>
</dbReference>
<dbReference type="PANTHER" id="PTHR46018">
    <property type="entry name" value="ZINC PHOSPHODIESTERASE ELAC PROTEIN 1"/>
    <property type="match status" value="1"/>
</dbReference>
<evidence type="ECO:0000256" key="1">
    <source>
        <dbReference type="ARBA" id="ARBA00022801"/>
    </source>
</evidence>
<dbReference type="GO" id="GO:0042781">
    <property type="term" value="F:3'-tRNA processing endoribonuclease activity"/>
    <property type="evidence" value="ECO:0007669"/>
    <property type="project" value="TreeGrafter"/>
</dbReference>
<gene>
    <name evidence="3" type="ORF">GCM10010991_32420</name>
</gene>
<proteinExistence type="predicted"/>
<sequence length="263" mass="27744">MPTASLLSLAGQSVVIDCGLGVTRGLADQGFALKDLSAIVITHLHSDHYLELGALIHTAWTAGLKAPVTVWGPAGLVRYWRGFLDAMADDLAYRIHEEGRPDLAGLVTIQPLQVGQTVQMGPISMTVGQSIHPPLTETFALRFEGAGKTVVFSGDTAHNPALADFARGADLLVHEAMLAEGLEPLLARIGNGDGRLMAHWLRGHTLAHDAAAVAKAAGAKALALNHLIPSDDPDFGPEVWARCLAPHWSGALHIGTDGLKIPL</sequence>
<evidence type="ECO:0000259" key="2">
    <source>
        <dbReference type="SMART" id="SM00849"/>
    </source>
</evidence>
<evidence type="ECO:0000313" key="4">
    <source>
        <dbReference type="Proteomes" id="UP000598196"/>
    </source>
</evidence>
<keyword evidence="1 3" id="KW-0378">Hydrolase</keyword>
<dbReference type="SMART" id="SM00849">
    <property type="entry name" value="Lactamase_B"/>
    <property type="match status" value="1"/>
</dbReference>
<keyword evidence="4" id="KW-1185">Reference proteome</keyword>
<reference evidence="3 4" key="1">
    <citation type="journal article" date="2014" name="Int. J. Syst. Evol. Microbiol.">
        <title>Complete genome sequence of Corynebacterium casei LMG S-19264T (=DSM 44701T), isolated from a smear-ripened cheese.</title>
        <authorList>
            <consortium name="US DOE Joint Genome Institute (JGI-PGF)"/>
            <person name="Walter F."/>
            <person name="Albersmeier A."/>
            <person name="Kalinowski J."/>
            <person name="Ruckert C."/>
        </authorList>
    </citation>
    <scope>NUCLEOTIDE SEQUENCE [LARGE SCALE GENOMIC DNA]</scope>
    <source>
        <strain evidence="3 4">CGMCC 1.7029</strain>
    </source>
</reference>
<comment type="caution">
    <text evidence="3">The sequence shown here is derived from an EMBL/GenBank/DDBJ whole genome shotgun (WGS) entry which is preliminary data.</text>
</comment>
<dbReference type="CDD" id="cd07719">
    <property type="entry name" value="arylsulfatase_AtsA-like_MBL-fold"/>
    <property type="match status" value="1"/>
</dbReference>
<dbReference type="Proteomes" id="UP000598196">
    <property type="component" value="Unassembled WGS sequence"/>
</dbReference>
<dbReference type="Gene3D" id="3.60.15.10">
    <property type="entry name" value="Ribonuclease Z/Hydroxyacylglutathione hydrolase-like"/>
    <property type="match status" value="1"/>
</dbReference>
<dbReference type="AlphaFoldDB" id="A0A918DEZ1"/>
<organism evidence="3 4">
    <name type="scientific">Gemmobacter aquaticus</name>
    <dbReference type="NCBI Taxonomy" id="490185"/>
    <lineage>
        <taxon>Bacteria</taxon>
        <taxon>Pseudomonadati</taxon>
        <taxon>Pseudomonadota</taxon>
        <taxon>Alphaproteobacteria</taxon>
        <taxon>Rhodobacterales</taxon>
        <taxon>Paracoccaceae</taxon>
        <taxon>Gemmobacter</taxon>
    </lineage>
</organism>
<dbReference type="PANTHER" id="PTHR46018:SF2">
    <property type="entry name" value="ZINC PHOSPHODIESTERASE ELAC PROTEIN 1"/>
    <property type="match status" value="1"/>
</dbReference>
<dbReference type="SUPFAM" id="SSF56281">
    <property type="entry name" value="Metallo-hydrolase/oxidoreductase"/>
    <property type="match status" value="1"/>
</dbReference>
<evidence type="ECO:0000313" key="3">
    <source>
        <dbReference type="EMBL" id="GGO37184.1"/>
    </source>
</evidence>
<feature type="domain" description="Metallo-beta-lactamase" evidence="2">
    <location>
        <begin position="1"/>
        <end position="193"/>
    </location>
</feature>
<dbReference type="InterPro" id="IPR044094">
    <property type="entry name" value="AtsA-like_MBL-fold"/>
</dbReference>
<accession>A0A918DEZ1</accession>